<evidence type="ECO:0000256" key="4">
    <source>
        <dbReference type="ARBA" id="ARBA00022692"/>
    </source>
</evidence>
<dbReference type="PANTHER" id="PTHR43029:SF10">
    <property type="entry name" value="AMMONIUM TRANSPORTER MEP2"/>
    <property type="match status" value="1"/>
</dbReference>
<feature type="transmembrane region" description="Helical" evidence="9">
    <location>
        <begin position="6"/>
        <end position="26"/>
    </location>
</feature>
<dbReference type="EMBL" id="CP023483">
    <property type="protein sequence ID" value="ATF26512.1"/>
    <property type="molecule type" value="Genomic_DNA"/>
</dbReference>
<feature type="transmembrane region" description="Helical" evidence="9">
    <location>
        <begin position="248"/>
        <end position="266"/>
    </location>
</feature>
<dbReference type="PANTHER" id="PTHR43029">
    <property type="entry name" value="AMMONIUM TRANSPORTER MEP2"/>
    <property type="match status" value="1"/>
</dbReference>
<evidence type="ECO:0000256" key="5">
    <source>
        <dbReference type="ARBA" id="ARBA00022989"/>
    </source>
</evidence>
<feature type="transmembrane region" description="Helical" evidence="9">
    <location>
        <begin position="304"/>
        <end position="325"/>
    </location>
</feature>
<dbReference type="Gene3D" id="1.10.3430.10">
    <property type="entry name" value="Ammonium transporter AmtB like domains"/>
    <property type="match status" value="1"/>
</dbReference>
<dbReference type="STRING" id="2756.BFR44_08305"/>
<evidence type="ECO:0000256" key="2">
    <source>
        <dbReference type="ARBA" id="ARBA00005887"/>
    </source>
</evidence>
<gene>
    <name evidence="12" type="primary">amtB</name>
    <name evidence="12" type="ORF">BTBSAS_10243</name>
    <name evidence="11" type="ORF">CNY62_08995</name>
</gene>
<dbReference type="AlphaFoldDB" id="A0A1D2KKJ9"/>
<feature type="transmembrane region" description="Helical" evidence="9">
    <location>
        <begin position="188"/>
        <end position="205"/>
    </location>
</feature>
<feature type="transmembrane region" description="Helical" evidence="9">
    <location>
        <begin position="94"/>
        <end position="113"/>
    </location>
</feature>
<name>A0A1D2KKJ9_BROTH</name>
<keyword evidence="4 9" id="KW-0812">Transmembrane</keyword>
<dbReference type="OrthoDB" id="9814202at2"/>
<dbReference type="Proteomes" id="UP000243591">
    <property type="component" value="Chromosome"/>
</dbReference>
<dbReference type="GeneID" id="66536768"/>
<dbReference type="InterPro" id="IPR001905">
    <property type="entry name" value="Ammonium_transpt"/>
</dbReference>
<reference evidence="12" key="2">
    <citation type="submission" date="2018-04" db="EMBL/GenBank/DDBJ databases">
        <authorList>
            <person name="Go L.Y."/>
            <person name="Mitchell J.A."/>
        </authorList>
    </citation>
    <scope>NUCLEOTIDE SEQUENCE</scope>
    <source>
        <strain evidence="12">BSAS1 3</strain>
    </source>
</reference>
<comment type="similarity">
    <text evidence="2 9">Belongs to the ammonia transporter channel (TC 1.A.11.2) family.</text>
</comment>
<reference evidence="14" key="3">
    <citation type="submission" date="2018-04" db="EMBL/GenBank/DDBJ databases">
        <authorList>
            <person name="Illikoud N."/>
        </authorList>
    </citation>
    <scope>NUCLEOTIDE SEQUENCE [LARGE SCALE GENOMIC DNA]</scope>
</reference>
<evidence type="ECO:0000256" key="8">
    <source>
        <dbReference type="ARBA" id="ARBA00050025"/>
    </source>
</evidence>
<feature type="transmembrane region" description="Helical" evidence="9">
    <location>
        <begin position="153"/>
        <end position="176"/>
    </location>
</feature>
<comment type="subcellular location">
    <subcellularLocation>
        <location evidence="9">Cell membrane</location>
        <topology evidence="9">Multi-pass membrane protein</topology>
    </subcellularLocation>
    <subcellularLocation>
        <location evidence="1">Membrane</location>
        <topology evidence="1">Multi-pass membrane protein</topology>
    </subcellularLocation>
</comment>
<feature type="domain" description="Ammonium transporter AmtB-like" evidence="10">
    <location>
        <begin position="6"/>
        <end position="393"/>
    </location>
</feature>
<feature type="transmembrane region" description="Helical" evidence="9">
    <location>
        <begin position="120"/>
        <end position="141"/>
    </location>
</feature>
<dbReference type="RefSeq" id="WP_029090604.1">
    <property type="nucleotide sequence ID" value="NZ_CBCPHX010000002.1"/>
</dbReference>
<dbReference type="InterPro" id="IPR029020">
    <property type="entry name" value="Ammonium/urea_transptr"/>
</dbReference>
<sequence length="395" mass="42012">MADTGFVFICALLVWLMTPGLAFFYGGMGQTKNVLSTAMYSFSAIVVVSILWVIVGYSLAFSPGNLFFGGFDYVWLKDVGYSIPKEGIPDVLNMMFQLTFCAVTVAIISGAVAERMNFTAWLLFISLWVLLVYTFVAHWVWGGGFIDEKIGALDFAGGTVVHIASGVAGLVLALMLGKRKEIALPHNLTLVGLGATLVWLGWYGFNTGSALGLTDIAMHAFVNTNTAAVFGIVAWVGIEWIVIKKPTFLGTMSGALAGLVGITPAAGFVTITGAMCIGLLTAAGCYWAIAYLKPRLGYDDALDAFGLHGIGGTIGALLTGVFATSSVGGTDGLFSGNPMLVWDQFLAVIITIAFVAVMTYLIAKVVSFITPLRVNQKAEQTGLDVTIHGERAYRE</sequence>
<feature type="transmembrane region" description="Helical" evidence="9">
    <location>
        <begin position="217"/>
        <end position="236"/>
    </location>
</feature>
<protein>
    <recommendedName>
        <fullName evidence="8 9">Ammonium transporter</fullName>
    </recommendedName>
</protein>
<evidence type="ECO:0000256" key="9">
    <source>
        <dbReference type="RuleBase" id="RU362002"/>
    </source>
</evidence>
<evidence type="ECO:0000256" key="3">
    <source>
        <dbReference type="ARBA" id="ARBA00022448"/>
    </source>
</evidence>
<evidence type="ECO:0000259" key="10">
    <source>
        <dbReference type="Pfam" id="PF00909"/>
    </source>
</evidence>
<evidence type="ECO:0000256" key="1">
    <source>
        <dbReference type="ARBA" id="ARBA00004141"/>
    </source>
</evidence>
<evidence type="ECO:0000313" key="12">
    <source>
        <dbReference type="EMBL" id="SPP26047.1"/>
    </source>
</evidence>
<keyword evidence="3 9" id="KW-0813">Transport</keyword>
<organism evidence="11 13">
    <name type="scientific">Brochothrix thermosphacta</name>
    <name type="common">Microbacterium thermosphactum</name>
    <dbReference type="NCBI Taxonomy" id="2756"/>
    <lineage>
        <taxon>Bacteria</taxon>
        <taxon>Bacillati</taxon>
        <taxon>Bacillota</taxon>
        <taxon>Bacilli</taxon>
        <taxon>Bacillales</taxon>
        <taxon>Listeriaceae</taxon>
        <taxon>Brochothrix</taxon>
    </lineage>
</organism>
<evidence type="ECO:0000313" key="11">
    <source>
        <dbReference type="EMBL" id="ATF26512.1"/>
    </source>
</evidence>
<keyword evidence="7 9" id="KW-0924">Ammonia transport</keyword>
<dbReference type="Pfam" id="PF00909">
    <property type="entry name" value="Ammonium_transp"/>
    <property type="match status" value="1"/>
</dbReference>
<evidence type="ECO:0000256" key="7">
    <source>
        <dbReference type="ARBA" id="ARBA00023177"/>
    </source>
</evidence>
<dbReference type="Proteomes" id="UP000270190">
    <property type="component" value="Unassembled WGS sequence"/>
</dbReference>
<dbReference type="KEGG" id="bths:CNY62_08995"/>
<evidence type="ECO:0000313" key="13">
    <source>
        <dbReference type="Proteomes" id="UP000243591"/>
    </source>
</evidence>
<dbReference type="InterPro" id="IPR018047">
    <property type="entry name" value="Ammonium_transpt_CS"/>
</dbReference>
<reference evidence="11 13" key="1">
    <citation type="submission" date="2017-09" db="EMBL/GenBank/DDBJ databases">
        <title>Complete Genome Sequences of Two Strains of the Meat Spoilage Bacterium Brochothrix thermosphacta Isolated from Ground Chicken.</title>
        <authorList>
            <person name="Paoli G.C."/>
            <person name="Wijey C."/>
            <person name="Chen C.-Y."/>
            <person name="Nguyen L."/>
            <person name="Yan X."/>
            <person name="Irwin P.L."/>
        </authorList>
    </citation>
    <scope>NUCLEOTIDE SEQUENCE [LARGE SCALE GENOMIC DNA]</scope>
    <source>
        <strain evidence="11 13">BI</strain>
    </source>
</reference>
<dbReference type="InterPro" id="IPR024041">
    <property type="entry name" value="NH4_transpt_AmtB-like_dom"/>
</dbReference>
<dbReference type="NCBIfam" id="TIGR00836">
    <property type="entry name" value="amt"/>
    <property type="match status" value="1"/>
</dbReference>
<dbReference type="GO" id="GO:0005886">
    <property type="term" value="C:plasma membrane"/>
    <property type="evidence" value="ECO:0007669"/>
    <property type="project" value="UniProtKB-SubCell"/>
</dbReference>
<dbReference type="InterPro" id="IPR002229">
    <property type="entry name" value="RhesusRHD"/>
</dbReference>
<keyword evidence="13" id="KW-1185">Reference proteome</keyword>
<keyword evidence="6 9" id="KW-0472">Membrane</keyword>
<evidence type="ECO:0000256" key="6">
    <source>
        <dbReference type="ARBA" id="ARBA00023136"/>
    </source>
</evidence>
<feature type="transmembrane region" description="Helical" evidence="9">
    <location>
        <begin position="272"/>
        <end position="292"/>
    </location>
</feature>
<keyword evidence="5 9" id="KW-1133">Transmembrane helix</keyword>
<dbReference type="PROSITE" id="PS01219">
    <property type="entry name" value="AMMONIUM_TRANSP"/>
    <property type="match status" value="1"/>
</dbReference>
<dbReference type="EMBL" id="OUNC01000001">
    <property type="protein sequence ID" value="SPP26047.1"/>
    <property type="molecule type" value="Genomic_DNA"/>
</dbReference>
<dbReference type="PRINTS" id="PR00342">
    <property type="entry name" value="RHESUSRHD"/>
</dbReference>
<evidence type="ECO:0000313" key="14">
    <source>
        <dbReference type="Proteomes" id="UP000270190"/>
    </source>
</evidence>
<dbReference type="GO" id="GO:0008519">
    <property type="term" value="F:ammonium channel activity"/>
    <property type="evidence" value="ECO:0007669"/>
    <property type="project" value="InterPro"/>
</dbReference>
<proteinExistence type="inferred from homology"/>
<accession>A0A1D2KKJ9</accession>
<dbReference type="SUPFAM" id="SSF111352">
    <property type="entry name" value="Ammonium transporter"/>
    <property type="match status" value="1"/>
</dbReference>
<feature type="transmembrane region" description="Helical" evidence="9">
    <location>
        <begin position="38"/>
        <end position="60"/>
    </location>
</feature>
<feature type="transmembrane region" description="Helical" evidence="9">
    <location>
        <begin position="345"/>
        <end position="363"/>
    </location>
</feature>